<dbReference type="HOGENOM" id="CLU_081923_0_0_1"/>
<dbReference type="Proteomes" id="UP000022910">
    <property type="component" value="Unassembled WGS sequence"/>
</dbReference>
<organism evidence="1 2">
    <name type="scientific">Rhizophagus irregularis (strain DAOM 197198w)</name>
    <name type="common">Glomus intraradices</name>
    <dbReference type="NCBI Taxonomy" id="1432141"/>
    <lineage>
        <taxon>Eukaryota</taxon>
        <taxon>Fungi</taxon>
        <taxon>Fungi incertae sedis</taxon>
        <taxon>Mucoromycota</taxon>
        <taxon>Glomeromycotina</taxon>
        <taxon>Glomeromycetes</taxon>
        <taxon>Glomerales</taxon>
        <taxon>Glomeraceae</taxon>
        <taxon>Rhizophagus</taxon>
    </lineage>
</organism>
<gene>
    <name evidence="1" type="ORF">RirG_126480</name>
</gene>
<protein>
    <submittedName>
        <fullName evidence="1">Uncharacterized protein</fullName>
    </submittedName>
</protein>
<proteinExistence type="predicted"/>
<evidence type="ECO:0000313" key="2">
    <source>
        <dbReference type="Proteomes" id="UP000022910"/>
    </source>
</evidence>
<comment type="caution">
    <text evidence="1">The sequence shown here is derived from an EMBL/GenBank/DDBJ whole genome shotgun (WGS) entry which is preliminary data.</text>
</comment>
<reference evidence="1 2" key="1">
    <citation type="submission" date="2014-02" db="EMBL/GenBank/DDBJ databases">
        <title>Single nucleus genome sequencing reveals high similarity among nuclei of an endomycorrhizal fungus.</title>
        <authorList>
            <person name="Lin K."/>
            <person name="Geurts R."/>
            <person name="Zhang Z."/>
            <person name="Limpens E."/>
            <person name="Saunders D.G."/>
            <person name="Mu D."/>
            <person name="Pang E."/>
            <person name="Cao H."/>
            <person name="Cha H."/>
            <person name="Lin T."/>
            <person name="Zhou Q."/>
            <person name="Shang Y."/>
            <person name="Li Y."/>
            <person name="Ivanov S."/>
            <person name="Sharma T."/>
            <person name="Velzen R.V."/>
            <person name="Ruijter N.D."/>
            <person name="Aanen D.K."/>
            <person name="Win J."/>
            <person name="Kamoun S."/>
            <person name="Bisseling T."/>
            <person name="Huang S."/>
        </authorList>
    </citation>
    <scope>NUCLEOTIDE SEQUENCE [LARGE SCALE GENOMIC DNA]</scope>
    <source>
        <strain evidence="2">DAOM197198w</strain>
    </source>
</reference>
<accession>A0A015MH59</accession>
<evidence type="ECO:0000313" key="1">
    <source>
        <dbReference type="EMBL" id="EXX66163.1"/>
    </source>
</evidence>
<dbReference type="OrthoDB" id="2407781at2759"/>
<keyword evidence="2" id="KW-1185">Reference proteome</keyword>
<dbReference type="EMBL" id="JEMT01019442">
    <property type="protein sequence ID" value="EXX66163.1"/>
    <property type="molecule type" value="Genomic_DNA"/>
</dbReference>
<dbReference type="AlphaFoldDB" id="A0A015MH59"/>
<sequence length="255" mass="28862">MLKAQAEELTKNFQDYDYDDGYVEPDVGDDPDAPKWTWEDDQHVIDLIMGYETSKRLPKRLQKAKNRRDDWKLAQAMRNLDLNDDAMDIDTNTASFDDLKIIPDEEGGFVLFEVQKKSRFSSPGAPLRSKVTPVKIPAKITAKSVPAKAEEILSARKVTEISEDLAEEEQEENIREDDPMNIDIACLENTKDLSFNTRKAAEKLGLDIDKSITYNISGTPETGRTFSMVKGVSIKLITDCIITEDLAVLNDYKHK</sequence>
<name>A0A015MH59_RHIIW</name>